<dbReference type="Gene3D" id="3.30.450.20">
    <property type="entry name" value="PAS domain"/>
    <property type="match status" value="1"/>
</dbReference>
<reference evidence="10 11" key="1">
    <citation type="submission" date="2022-06" db="EMBL/GenBank/DDBJ databases">
        <title>Mesorhizobium sp. strain RP14 Genome sequencing and assembly.</title>
        <authorList>
            <person name="Kim I."/>
        </authorList>
    </citation>
    <scope>NUCLEOTIDE SEQUENCE [LARGE SCALE GENOMIC DNA]</scope>
    <source>
        <strain evidence="11">RP14(2022)</strain>
    </source>
</reference>
<keyword evidence="11" id="KW-1185">Reference proteome</keyword>
<evidence type="ECO:0000313" key="10">
    <source>
        <dbReference type="EMBL" id="MCO6051602.1"/>
    </source>
</evidence>
<keyword evidence="7" id="KW-0418">Kinase</keyword>
<evidence type="ECO:0000313" key="11">
    <source>
        <dbReference type="Proteomes" id="UP001205906"/>
    </source>
</evidence>
<dbReference type="EMBL" id="JAMXQS010000008">
    <property type="protein sequence ID" value="MCO6051602.1"/>
    <property type="molecule type" value="Genomic_DNA"/>
</dbReference>
<dbReference type="RefSeq" id="WP_252821317.1">
    <property type="nucleotide sequence ID" value="NZ_JAMXQS010000008.1"/>
</dbReference>
<name>A0ABT1C9T7_9HYPH</name>
<evidence type="ECO:0000256" key="8">
    <source>
        <dbReference type="ARBA" id="ARBA00022840"/>
    </source>
</evidence>
<feature type="domain" description="PAC" evidence="9">
    <location>
        <begin position="53"/>
        <end position="118"/>
    </location>
</feature>
<keyword evidence="5" id="KW-0677">Repeat</keyword>
<dbReference type="InterPro" id="IPR013656">
    <property type="entry name" value="PAS_4"/>
</dbReference>
<evidence type="ECO:0000256" key="1">
    <source>
        <dbReference type="ARBA" id="ARBA00000085"/>
    </source>
</evidence>
<comment type="catalytic activity">
    <reaction evidence="1">
        <text>ATP + protein L-histidine = ADP + protein N-phospho-L-histidine.</text>
        <dbReference type="EC" id="2.7.13.3"/>
    </reaction>
</comment>
<evidence type="ECO:0000256" key="7">
    <source>
        <dbReference type="ARBA" id="ARBA00022777"/>
    </source>
</evidence>
<keyword evidence="4" id="KW-0808">Transferase</keyword>
<dbReference type="Pfam" id="PF07536">
    <property type="entry name" value="HWE_HK"/>
    <property type="match status" value="1"/>
</dbReference>
<dbReference type="PROSITE" id="PS50113">
    <property type="entry name" value="PAC"/>
    <property type="match status" value="1"/>
</dbReference>
<evidence type="ECO:0000256" key="5">
    <source>
        <dbReference type="ARBA" id="ARBA00022737"/>
    </source>
</evidence>
<dbReference type="SUPFAM" id="SSF55785">
    <property type="entry name" value="PYP-like sensor domain (PAS domain)"/>
    <property type="match status" value="1"/>
</dbReference>
<organism evidence="10 11">
    <name type="scientific">Mesorhizobium liriopis</name>
    <dbReference type="NCBI Taxonomy" id="2953882"/>
    <lineage>
        <taxon>Bacteria</taxon>
        <taxon>Pseudomonadati</taxon>
        <taxon>Pseudomonadota</taxon>
        <taxon>Alphaproteobacteria</taxon>
        <taxon>Hyphomicrobiales</taxon>
        <taxon>Phyllobacteriaceae</taxon>
        <taxon>Mesorhizobium</taxon>
    </lineage>
</organism>
<dbReference type="Proteomes" id="UP001205906">
    <property type="component" value="Unassembled WGS sequence"/>
</dbReference>
<dbReference type="InterPro" id="IPR000700">
    <property type="entry name" value="PAS-assoc_C"/>
</dbReference>
<keyword evidence="6" id="KW-0547">Nucleotide-binding</keyword>
<evidence type="ECO:0000256" key="2">
    <source>
        <dbReference type="ARBA" id="ARBA00012438"/>
    </source>
</evidence>
<keyword evidence="3" id="KW-0597">Phosphoprotein</keyword>
<proteinExistence type="predicted"/>
<evidence type="ECO:0000256" key="4">
    <source>
        <dbReference type="ARBA" id="ARBA00022679"/>
    </source>
</evidence>
<protein>
    <recommendedName>
        <fullName evidence="2">histidine kinase</fullName>
        <ecNumber evidence="2">2.7.13.3</ecNumber>
    </recommendedName>
</protein>
<gene>
    <name evidence="10" type="ORF">NGM99_17590</name>
</gene>
<keyword evidence="8" id="KW-0067">ATP-binding</keyword>
<dbReference type="EC" id="2.7.13.3" evidence="2"/>
<evidence type="ECO:0000259" key="9">
    <source>
        <dbReference type="PROSITE" id="PS50113"/>
    </source>
</evidence>
<dbReference type="PANTHER" id="PTHR41523:SF7">
    <property type="entry name" value="HISTIDINE KINASE"/>
    <property type="match status" value="1"/>
</dbReference>
<dbReference type="PANTHER" id="PTHR41523">
    <property type="entry name" value="TWO-COMPONENT SYSTEM SENSOR PROTEIN"/>
    <property type="match status" value="1"/>
</dbReference>
<comment type="caution">
    <text evidence="10">The sequence shown here is derived from an EMBL/GenBank/DDBJ whole genome shotgun (WGS) entry which is preliminary data.</text>
</comment>
<evidence type="ECO:0000256" key="3">
    <source>
        <dbReference type="ARBA" id="ARBA00022553"/>
    </source>
</evidence>
<dbReference type="InterPro" id="IPR011102">
    <property type="entry name" value="Sig_transdc_His_kinase_HWE"/>
</dbReference>
<accession>A0ABT1C9T7</accession>
<dbReference type="Pfam" id="PF08448">
    <property type="entry name" value="PAS_4"/>
    <property type="match status" value="1"/>
</dbReference>
<dbReference type="SMART" id="SM00911">
    <property type="entry name" value="HWE_HK"/>
    <property type="match status" value="1"/>
</dbReference>
<dbReference type="InterPro" id="IPR035965">
    <property type="entry name" value="PAS-like_dom_sf"/>
</dbReference>
<sequence>MSLSLAARHTGATVLLQNTELKIVWALNVPSLWKTSLLGAYDGDYLPASEAARLTELKHRALEDGQPSFCELQITSPVAHWFNVWIDPLRNEEGLVQTIATTMVDVTEQKQRERALHMLLREVSHRSKNLLAIIQSIASQTGRFSTSIDGFLNRFRGRLQSIAASQDLVTLSNWRGAQLRDLVANQVERYLPTGKSRIDFAGPDLHLNPNAALHIGLALHELGANSLSYGALGQADGRVDIVSEIISEEAGERSLNLLWQEDVPMAEFDGIEKRFGTLTLERVVPASLRGHATLVMSEGELRYELTVPLSTID</sequence>
<evidence type="ECO:0000256" key="6">
    <source>
        <dbReference type="ARBA" id="ARBA00022741"/>
    </source>
</evidence>